<evidence type="ECO:0000313" key="3">
    <source>
        <dbReference type="Proteomes" id="UP000737018"/>
    </source>
</evidence>
<name>A0A8J4REF1_9ROSI</name>
<dbReference type="OrthoDB" id="1508754at2759"/>
<reference evidence="2" key="1">
    <citation type="submission" date="2020-03" db="EMBL/GenBank/DDBJ databases">
        <title>Castanea mollissima Vanexum genome sequencing.</title>
        <authorList>
            <person name="Staton M."/>
        </authorList>
    </citation>
    <scope>NUCLEOTIDE SEQUENCE</scope>
    <source>
        <tissue evidence="2">Leaf</tissue>
    </source>
</reference>
<gene>
    <name evidence="2" type="ORF">CMV_009401</name>
</gene>
<proteinExistence type="predicted"/>
<comment type="caution">
    <text evidence="2">The sequence shown here is derived from an EMBL/GenBank/DDBJ whole genome shotgun (WGS) entry which is preliminary data.</text>
</comment>
<feature type="compositionally biased region" description="Polar residues" evidence="1">
    <location>
        <begin position="179"/>
        <end position="196"/>
    </location>
</feature>
<feature type="region of interest" description="Disordered" evidence="1">
    <location>
        <begin position="179"/>
        <end position="200"/>
    </location>
</feature>
<keyword evidence="3" id="KW-1185">Reference proteome</keyword>
<dbReference type="AlphaFoldDB" id="A0A8J4REF1"/>
<protein>
    <recommendedName>
        <fullName evidence="4">RNase H type-1 domain-containing protein</fullName>
    </recommendedName>
</protein>
<evidence type="ECO:0000256" key="1">
    <source>
        <dbReference type="SAM" id="MobiDB-lite"/>
    </source>
</evidence>
<dbReference type="PANTHER" id="PTHR47074">
    <property type="entry name" value="BNAC02G40300D PROTEIN"/>
    <property type="match status" value="1"/>
</dbReference>
<dbReference type="InterPro" id="IPR052929">
    <property type="entry name" value="RNase_H-like_EbsB-rel"/>
</dbReference>
<dbReference type="PANTHER" id="PTHR47074:SF48">
    <property type="entry name" value="POLYNUCLEOTIDYL TRANSFERASE, RIBONUCLEASE H-LIKE SUPERFAMILY PROTEIN"/>
    <property type="match status" value="1"/>
</dbReference>
<evidence type="ECO:0008006" key="4">
    <source>
        <dbReference type="Google" id="ProtNLM"/>
    </source>
</evidence>
<accession>A0A8J4REF1</accession>
<sequence length="275" mass="31102">MQPLVDTRELLSEHKHHVPFSTGNPKGGILHVPLSQANPSTEPAVAATNTTSTWKRIPRAKNSKTHKILSSPTLKRSGLDIYDHELPKKKKQSDDTAFHALWECEKIQTSWGPDFNELRQLPHQPATVTDLICRIGHEGKDVELFTVLAWFIWCRMNEFHFKEPSLPPDKLLEAASNSLSEFQTKQTDRPTQNKPAIQNWRPPPKDTYKINYDSAVFSESDEAGIGAVVRNERGEVMASLAEKIVMPSGGVEVIEAMTARRATLWQQSWFSSVYY</sequence>
<organism evidence="2 3">
    <name type="scientific">Castanea mollissima</name>
    <name type="common">Chinese chestnut</name>
    <dbReference type="NCBI Taxonomy" id="60419"/>
    <lineage>
        <taxon>Eukaryota</taxon>
        <taxon>Viridiplantae</taxon>
        <taxon>Streptophyta</taxon>
        <taxon>Embryophyta</taxon>
        <taxon>Tracheophyta</taxon>
        <taxon>Spermatophyta</taxon>
        <taxon>Magnoliopsida</taxon>
        <taxon>eudicotyledons</taxon>
        <taxon>Gunneridae</taxon>
        <taxon>Pentapetalae</taxon>
        <taxon>rosids</taxon>
        <taxon>fabids</taxon>
        <taxon>Fagales</taxon>
        <taxon>Fagaceae</taxon>
        <taxon>Castanea</taxon>
    </lineage>
</organism>
<dbReference type="EMBL" id="JRKL02001035">
    <property type="protein sequence ID" value="KAF3966504.1"/>
    <property type="molecule type" value="Genomic_DNA"/>
</dbReference>
<evidence type="ECO:0000313" key="2">
    <source>
        <dbReference type="EMBL" id="KAF3966504.1"/>
    </source>
</evidence>
<dbReference type="Proteomes" id="UP000737018">
    <property type="component" value="Unassembled WGS sequence"/>
</dbReference>